<dbReference type="EMBL" id="WHLY01000002">
    <property type="protein sequence ID" value="MPR35840.1"/>
    <property type="molecule type" value="Genomic_DNA"/>
</dbReference>
<reference evidence="10 11" key="1">
    <citation type="submission" date="2019-10" db="EMBL/GenBank/DDBJ databases">
        <title>Draft Genome Sequence of Cytophagaceae sp. SJW1-29.</title>
        <authorList>
            <person name="Choi A."/>
        </authorList>
    </citation>
    <scope>NUCLEOTIDE SEQUENCE [LARGE SCALE GENOMIC DNA]</scope>
    <source>
        <strain evidence="10 11">SJW1-29</strain>
    </source>
</reference>
<feature type="domain" description="TonB-dependent receptor plug" evidence="9">
    <location>
        <begin position="121"/>
        <end position="225"/>
    </location>
</feature>
<dbReference type="InterPro" id="IPR023997">
    <property type="entry name" value="TonB-dep_OMP_SusC/RagA_CS"/>
</dbReference>
<dbReference type="Gene3D" id="2.60.40.1120">
    <property type="entry name" value="Carboxypeptidase-like, regulatory domain"/>
    <property type="match status" value="1"/>
</dbReference>
<dbReference type="InterPro" id="IPR023996">
    <property type="entry name" value="TonB-dep_OMP_SusC/RagA"/>
</dbReference>
<dbReference type="InterPro" id="IPR036942">
    <property type="entry name" value="Beta-barrel_TonB_sf"/>
</dbReference>
<dbReference type="RefSeq" id="WP_152763227.1">
    <property type="nucleotide sequence ID" value="NZ_WHLY01000002.1"/>
</dbReference>
<dbReference type="InterPro" id="IPR008969">
    <property type="entry name" value="CarboxyPept-like_regulatory"/>
</dbReference>
<dbReference type="AlphaFoldDB" id="A0A7C9BHC0"/>
<keyword evidence="4 7" id="KW-0812">Transmembrane</keyword>
<comment type="caution">
    <text evidence="10">The sequence shown here is derived from an EMBL/GenBank/DDBJ whole genome shotgun (WGS) entry which is preliminary data.</text>
</comment>
<keyword evidence="6 7" id="KW-0998">Cell outer membrane</keyword>
<keyword evidence="5 7" id="KW-0472">Membrane</keyword>
<dbReference type="Pfam" id="PF07715">
    <property type="entry name" value="Plug"/>
    <property type="match status" value="1"/>
</dbReference>
<gene>
    <name evidence="10" type="ORF">GBK04_21430</name>
</gene>
<evidence type="ECO:0000256" key="4">
    <source>
        <dbReference type="ARBA" id="ARBA00022692"/>
    </source>
</evidence>
<comment type="similarity">
    <text evidence="7">Belongs to the TonB-dependent receptor family.</text>
</comment>
<evidence type="ECO:0000256" key="1">
    <source>
        <dbReference type="ARBA" id="ARBA00004571"/>
    </source>
</evidence>
<proteinExistence type="inferred from homology"/>
<dbReference type="InterPro" id="IPR037066">
    <property type="entry name" value="Plug_dom_sf"/>
</dbReference>
<feature type="signal peptide" evidence="8">
    <location>
        <begin position="1"/>
        <end position="27"/>
    </location>
</feature>
<keyword evidence="3 7" id="KW-1134">Transmembrane beta strand</keyword>
<dbReference type="NCBIfam" id="TIGR04056">
    <property type="entry name" value="OMP_RagA_SusC"/>
    <property type="match status" value="1"/>
</dbReference>
<evidence type="ECO:0000256" key="5">
    <source>
        <dbReference type="ARBA" id="ARBA00023136"/>
    </source>
</evidence>
<evidence type="ECO:0000256" key="3">
    <source>
        <dbReference type="ARBA" id="ARBA00022452"/>
    </source>
</evidence>
<evidence type="ECO:0000256" key="7">
    <source>
        <dbReference type="PROSITE-ProRule" id="PRU01360"/>
    </source>
</evidence>
<protein>
    <submittedName>
        <fullName evidence="10">SusC/RagA family TonB-linked outer membrane protein</fullName>
    </submittedName>
</protein>
<dbReference type="Proteomes" id="UP000479293">
    <property type="component" value="Unassembled WGS sequence"/>
</dbReference>
<evidence type="ECO:0000256" key="6">
    <source>
        <dbReference type="ARBA" id="ARBA00023237"/>
    </source>
</evidence>
<dbReference type="NCBIfam" id="TIGR04057">
    <property type="entry name" value="SusC_RagA_signa"/>
    <property type="match status" value="1"/>
</dbReference>
<keyword evidence="8" id="KW-0732">Signal</keyword>
<dbReference type="Gene3D" id="2.40.170.20">
    <property type="entry name" value="TonB-dependent receptor, beta-barrel domain"/>
    <property type="match status" value="1"/>
</dbReference>
<keyword evidence="2 7" id="KW-0813">Transport</keyword>
<dbReference type="Pfam" id="PF13715">
    <property type="entry name" value="CarbopepD_reg_2"/>
    <property type="match status" value="1"/>
</dbReference>
<dbReference type="Gene3D" id="2.170.130.10">
    <property type="entry name" value="TonB-dependent receptor, plug domain"/>
    <property type="match status" value="1"/>
</dbReference>
<evidence type="ECO:0000256" key="2">
    <source>
        <dbReference type="ARBA" id="ARBA00022448"/>
    </source>
</evidence>
<dbReference type="PROSITE" id="PS52016">
    <property type="entry name" value="TONB_DEPENDENT_REC_3"/>
    <property type="match status" value="1"/>
</dbReference>
<dbReference type="GO" id="GO:0009279">
    <property type="term" value="C:cell outer membrane"/>
    <property type="evidence" value="ECO:0007669"/>
    <property type="project" value="UniProtKB-SubCell"/>
</dbReference>
<evidence type="ECO:0000313" key="10">
    <source>
        <dbReference type="EMBL" id="MPR35840.1"/>
    </source>
</evidence>
<sequence>MRKSYLNWLRNSGILALLAVLNLTAFAQDRRVTGTVKDASGQGIPGVNIVQKGTLTGTTTDAEGAFGINVNSPSSILAFSAIGFKATEVTVGTQSTIDVVMEDDVSQLTEVIVTGYTTDNRRETAGAVATVKAKDLTQVPSGNVEQQLAGRVAGVTVITNGQPGTNSQIRVRGFGAFGGNEPLYVVDGVPVGNTNFLAPDDIESTTVLKDAAAASIYGARAANGVIVYTTKKGSKGAKKLSVTYDGLFGATDPGKPFKSLSPQEYADWTFIAARNDAMQNRTEPKYEHPQFGAGPNPVIPDYINVGGAPGVVGNIDLAAEKAKYNVDPKAGGIYQVVRANKQGTDWYDAITRVAPLMRHSLGFSGGGDKSRYYLSFSAQNQGGILIYNDFKRYTFRANTEFDLLKNLRIGENLQFTYLQVLGQGGGNNGAGVAADENDINLAYRMPTIIPIYDEFGGYAGTAAKGFNNPRNPVAQRDGAKNNRGFNGNGFGNVYIEFDPIPGLTLRSSIGGQYNNYYFYNYSRLQYENSENNSAFGYGEGGGYSFGYVFTNTASYKQRFGKHSIDLLAGQEALNTGIARGISGNGQNPFSIDPNYVNLNTVSATGRTVGSSYGRGVNFYSLFGRANYIYNDKYILTGVLRRDGSSRFGANSRYGVFPAVSAAWRLSSEDFMKSIPWITDMKVRGGYGIMGNSNNVDPNNQYSLFAANIGNSSYDINGTNGSAMEGYYRTRIGNPNAKWETSVTTNIGFDATLFNGKLDVILDLWKKDTKDLLYQVPVTATLGTYAAPPSVNTANMSNKGIDIQLINKGRIKGDLTYEVNVTAGLLRNEITKLAGEQTYLTTVNPDFRGIQPIRNQLGRSISSFYGYDVIGLFQTQAEIDGAPAQDGVTSTQEAAEINAADPAANAVPNGVGRFRYRDVNGDGQITADDRTFLGSPVPKFSGGIAITLKYKNFDLNVYANGTAGNKIFNVSKWFTDFYPSFQGSSKSTRILDSWSPENTSATIPIYESASNFSTNTQSNSYYVEDGSYLRIQNLSIGYTLPANLLSRIGMQRLRVFASTNNLLTLTKYQGLDPSVGGNADTNFGIDVGNYPITRSWNFGVNLGF</sequence>
<name>A0A7C9BHC0_9BACT</name>
<keyword evidence="11" id="KW-1185">Reference proteome</keyword>
<organism evidence="10 11">
    <name type="scientific">Salmonirosea aquatica</name>
    <dbReference type="NCBI Taxonomy" id="2654236"/>
    <lineage>
        <taxon>Bacteria</taxon>
        <taxon>Pseudomonadati</taxon>
        <taxon>Bacteroidota</taxon>
        <taxon>Cytophagia</taxon>
        <taxon>Cytophagales</taxon>
        <taxon>Spirosomataceae</taxon>
        <taxon>Salmonirosea</taxon>
    </lineage>
</organism>
<comment type="subcellular location">
    <subcellularLocation>
        <location evidence="1 7">Cell outer membrane</location>
        <topology evidence="1 7">Multi-pass membrane protein</topology>
    </subcellularLocation>
</comment>
<feature type="chain" id="PRO_5028887540" evidence="8">
    <location>
        <begin position="28"/>
        <end position="1103"/>
    </location>
</feature>
<dbReference type="InterPro" id="IPR012910">
    <property type="entry name" value="Plug_dom"/>
</dbReference>
<evidence type="ECO:0000313" key="11">
    <source>
        <dbReference type="Proteomes" id="UP000479293"/>
    </source>
</evidence>
<evidence type="ECO:0000259" key="9">
    <source>
        <dbReference type="Pfam" id="PF07715"/>
    </source>
</evidence>
<dbReference type="SUPFAM" id="SSF49464">
    <property type="entry name" value="Carboxypeptidase regulatory domain-like"/>
    <property type="match status" value="1"/>
</dbReference>
<dbReference type="SUPFAM" id="SSF56935">
    <property type="entry name" value="Porins"/>
    <property type="match status" value="1"/>
</dbReference>
<accession>A0A7C9BHC0</accession>
<evidence type="ECO:0000256" key="8">
    <source>
        <dbReference type="SAM" id="SignalP"/>
    </source>
</evidence>
<dbReference type="InterPro" id="IPR039426">
    <property type="entry name" value="TonB-dep_rcpt-like"/>
</dbReference>